<dbReference type="EMBL" id="LSMT01000125">
    <property type="protein sequence ID" value="PFX26470.1"/>
    <property type="molecule type" value="Genomic_DNA"/>
</dbReference>
<gene>
    <name evidence="1" type="ORF">AWC38_SpisGene8845</name>
</gene>
<keyword evidence="2" id="KW-1185">Reference proteome</keyword>
<dbReference type="OrthoDB" id="8673048at2759"/>
<evidence type="ECO:0000313" key="1">
    <source>
        <dbReference type="EMBL" id="PFX26470.1"/>
    </source>
</evidence>
<sequence>MASRSNVEDNLRGSIFSIEASKDQSSPSMRKGTAFTVKLEGSSTTHLMTCCAVVEQSGTTSLSNLTCKRFGQSPQERKHPINPDSEESLKTEDFRFIPYESSMNLKLISADKVRRDGKMRTRKPACQSFTFFGNSFTTMNWKFKNEEGIYALTKVDPEVELVASSCRGSPVVSIDDLGTVVGVVACSSNGDLELLFFEAKLLREIEEQLKARCSDENGFDVPDSPMIPRDPTPSAPPFVPQNTHPGTIFAPTVERNL</sequence>
<proteinExistence type="predicted"/>
<reference evidence="2" key="1">
    <citation type="journal article" date="2017" name="bioRxiv">
        <title>Comparative analysis of the genomes of Stylophora pistillata and Acropora digitifera provides evidence for extensive differences between species of corals.</title>
        <authorList>
            <person name="Voolstra C.R."/>
            <person name="Li Y."/>
            <person name="Liew Y.J."/>
            <person name="Baumgarten S."/>
            <person name="Zoccola D."/>
            <person name="Flot J.-F."/>
            <person name="Tambutte S."/>
            <person name="Allemand D."/>
            <person name="Aranda M."/>
        </authorList>
    </citation>
    <scope>NUCLEOTIDE SEQUENCE [LARGE SCALE GENOMIC DNA]</scope>
</reference>
<accession>A0A2B4SCD2</accession>
<dbReference type="AlphaFoldDB" id="A0A2B4SCD2"/>
<name>A0A2B4SCD2_STYPI</name>
<organism evidence="1 2">
    <name type="scientific">Stylophora pistillata</name>
    <name type="common">Smooth cauliflower coral</name>
    <dbReference type="NCBI Taxonomy" id="50429"/>
    <lineage>
        <taxon>Eukaryota</taxon>
        <taxon>Metazoa</taxon>
        <taxon>Cnidaria</taxon>
        <taxon>Anthozoa</taxon>
        <taxon>Hexacorallia</taxon>
        <taxon>Scleractinia</taxon>
        <taxon>Astrocoeniina</taxon>
        <taxon>Pocilloporidae</taxon>
        <taxon>Stylophora</taxon>
    </lineage>
</organism>
<evidence type="ECO:0000313" key="2">
    <source>
        <dbReference type="Proteomes" id="UP000225706"/>
    </source>
</evidence>
<dbReference type="Proteomes" id="UP000225706">
    <property type="component" value="Unassembled WGS sequence"/>
</dbReference>
<comment type="caution">
    <text evidence="1">The sequence shown here is derived from an EMBL/GenBank/DDBJ whole genome shotgun (WGS) entry which is preliminary data.</text>
</comment>
<protein>
    <submittedName>
        <fullName evidence="1">Uncharacterized protein</fullName>
    </submittedName>
</protein>